<accession>A0ACA9K592</accession>
<evidence type="ECO:0000313" key="2">
    <source>
        <dbReference type="Proteomes" id="UP000789860"/>
    </source>
</evidence>
<keyword evidence="2" id="KW-1185">Reference proteome</keyword>
<sequence>MSTSQQISTSPPNSFASTSKSVKPITLTLPRKGRVKNYGLDPDGKKVDPLDINNSAFEAEHYCNVLLTEKHLSELMQRDNDLSTEIRQLDGDMKTLVYENYNKFISATDTIRKMKNNVESMESEMDQLSKSISNISNVTSSVNTALGPKREKIRQLTGVHDLLKKIQFIFELPTRLKSCLDQKSYAQAVRYYAKTSRLLEHYRSLSVFSSIESECKEIIDKVSKKIRENMTNENATGSEITDCILLLITLKEPPHQLAKEYLDLQAAFLSKLLVATVDEMSKIPEDYTLKSSEDYQLTTSDEGVIIELSYLNEKFLKELNKFVESFNVFFLLPPKESKDLKSPGKSPAKSPKNNDLIRYASANLDAETKELVRKDFLEFIGEITLKYLTIVDGLLEFPENIIDFKPITHIKLLNKLNFASLSCSSLCGAVEFDERIKELINTWETGVGKRLFESAERELIEKFVKFSEQQKTKDFSSSQQRFKFVQTFVLDTETWLTTYLTKDCLKIIEECVKTEVPMFDNKDGIEKFLKKIQAEFREFWYSIINSMMKFVSPINPYSINPQDLPPPIITLIMSRMLLDFGEIIVTQVYTSFSDRLYTPRDNKNRFAVDIYGGYGERHVISKEFTQDVREIVGVCKDIAQRILERYVEIVGNRISSNIRGLYTMKSVSTNLTDPSSQPTSVSKIWNVIITELTLIEKEVVMLYGTEEENNLDEQDSNSLPSTDQNSVINQESTRAYAHSNSSYSSINSNRPKTSNPFFASSTHLISHIDKLFSDRIEIYGIVEVGKPGIMMGVIKILLKTWIETIRMQTLTNKIFQQIQVDSEFVRLKLWKYVEDERILNTMLQELASSAFRRCAENPLPLENTVSNPYLNLFLRICQHYLPIL</sequence>
<comment type="caution">
    <text evidence="1">The sequence shown here is derived from an EMBL/GenBank/DDBJ whole genome shotgun (WGS) entry which is preliminary data.</text>
</comment>
<evidence type="ECO:0000313" key="1">
    <source>
        <dbReference type="EMBL" id="CAG8452606.1"/>
    </source>
</evidence>
<dbReference type="EMBL" id="CAJVPM010000809">
    <property type="protein sequence ID" value="CAG8452606.1"/>
    <property type="molecule type" value="Genomic_DNA"/>
</dbReference>
<name>A0ACA9K592_9GLOM</name>
<reference evidence="1" key="1">
    <citation type="submission" date="2021-06" db="EMBL/GenBank/DDBJ databases">
        <authorList>
            <person name="Kallberg Y."/>
            <person name="Tangrot J."/>
            <person name="Rosling A."/>
        </authorList>
    </citation>
    <scope>NUCLEOTIDE SEQUENCE</scope>
    <source>
        <strain evidence="1">AU212A</strain>
    </source>
</reference>
<protein>
    <submittedName>
        <fullName evidence="1">7308_t:CDS:1</fullName>
    </submittedName>
</protein>
<proteinExistence type="predicted"/>
<dbReference type="Proteomes" id="UP000789860">
    <property type="component" value="Unassembled WGS sequence"/>
</dbReference>
<gene>
    <name evidence="1" type="ORF">SCALOS_LOCUS1253</name>
</gene>
<organism evidence="1 2">
    <name type="scientific">Scutellospora calospora</name>
    <dbReference type="NCBI Taxonomy" id="85575"/>
    <lineage>
        <taxon>Eukaryota</taxon>
        <taxon>Fungi</taxon>
        <taxon>Fungi incertae sedis</taxon>
        <taxon>Mucoromycota</taxon>
        <taxon>Glomeromycotina</taxon>
        <taxon>Glomeromycetes</taxon>
        <taxon>Diversisporales</taxon>
        <taxon>Gigasporaceae</taxon>
        <taxon>Scutellospora</taxon>
    </lineage>
</organism>